<feature type="domain" description="Bicarbonate transporter-like transmembrane" evidence="7">
    <location>
        <begin position="636"/>
        <end position="781"/>
    </location>
</feature>
<evidence type="ECO:0000313" key="8">
    <source>
        <dbReference type="EMBL" id="KAK7242612.1"/>
    </source>
</evidence>
<dbReference type="Gene3D" id="1.10.287.570">
    <property type="entry name" value="Helical hairpin bin"/>
    <property type="match status" value="1"/>
</dbReference>
<comment type="subcellular location">
    <subcellularLocation>
        <location evidence="1">Membrane</location>
        <topology evidence="1">Multi-pass membrane protein</topology>
    </subcellularLocation>
</comment>
<dbReference type="PRINTS" id="PR01231">
    <property type="entry name" value="HCO3TRNSPORT"/>
</dbReference>
<feature type="transmembrane region" description="Helical" evidence="6">
    <location>
        <begin position="222"/>
        <end position="251"/>
    </location>
</feature>
<keyword evidence="9" id="KW-1185">Reference proteome</keyword>
<evidence type="ECO:0000259" key="7">
    <source>
        <dbReference type="Pfam" id="PF00955"/>
    </source>
</evidence>
<evidence type="ECO:0000256" key="2">
    <source>
        <dbReference type="ARBA" id="ARBA00022692"/>
    </source>
</evidence>
<feature type="transmembrane region" description="Helical" evidence="6">
    <location>
        <begin position="746"/>
        <end position="764"/>
    </location>
</feature>
<keyword evidence="3 6" id="KW-1133">Transmembrane helix</keyword>
<reference evidence="8 9" key="1">
    <citation type="submission" date="2024-03" db="EMBL/GenBank/DDBJ databases">
        <title>Aureococcus anophagefferens CCMP1851 and Kratosvirus quantuckense: Draft genome of a second virus-susceptible host strain in the model system.</title>
        <authorList>
            <person name="Chase E."/>
            <person name="Truchon A.R."/>
            <person name="Schepens W."/>
            <person name="Wilhelm S.W."/>
        </authorList>
    </citation>
    <scope>NUCLEOTIDE SEQUENCE [LARGE SCALE GENOMIC DNA]</scope>
    <source>
        <strain evidence="8 9">CCMP1851</strain>
    </source>
</reference>
<organism evidence="8 9">
    <name type="scientific">Aureococcus anophagefferens</name>
    <name type="common">Harmful bloom alga</name>
    <dbReference type="NCBI Taxonomy" id="44056"/>
    <lineage>
        <taxon>Eukaryota</taxon>
        <taxon>Sar</taxon>
        <taxon>Stramenopiles</taxon>
        <taxon>Ochrophyta</taxon>
        <taxon>Pelagophyceae</taxon>
        <taxon>Pelagomonadales</taxon>
        <taxon>Pelagomonadaceae</taxon>
        <taxon>Aureococcus</taxon>
    </lineage>
</organism>
<feature type="transmembrane region" description="Helical" evidence="6">
    <location>
        <begin position="455"/>
        <end position="478"/>
    </location>
</feature>
<keyword evidence="4 6" id="KW-0472">Membrane</keyword>
<feature type="region of interest" description="Disordered" evidence="5">
    <location>
        <begin position="502"/>
        <end position="536"/>
    </location>
</feature>
<evidence type="ECO:0000256" key="6">
    <source>
        <dbReference type="SAM" id="Phobius"/>
    </source>
</evidence>
<evidence type="ECO:0000256" key="3">
    <source>
        <dbReference type="ARBA" id="ARBA00022989"/>
    </source>
</evidence>
<feature type="transmembrane region" description="Helical" evidence="6">
    <location>
        <begin position="263"/>
        <end position="285"/>
    </location>
</feature>
<gene>
    <name evidence="8" type="ORF">SO694_00016149</name>
</gene>
<dbReference type="PANTHER" id="PTHR11453">
    <property type="entry name" value="ANION EXCHANGE PROTEIN"/>
    <property type="match status" value="1"/>
</dbReference>
<dbReference type="Proteomes" id="UP001363151">
    <property type="component" value="Unassembled WGS sequence"/>
</dbReference>
<feature type="transmembrane region" description="Helical" evidence="6">
    <location>
        <begin position="650"/>
        <end position="681"/>
    </location>
</feature>
<comment type="caution">
    <text evidence="8">The sequence shown here is derived from an EMBL/GenBank/DDBJ whole genome shotgun (WGS) entry which is preliminary data.</text>
</comment>
<feature type="domain" description="Bicarbonate transporter-like transmembrane" evidence="7">
    <location>
        <begin position="151"/>
        <end position="319"/>
    </location>
</feature>
<evidence type="ECO:0000313" key="9">
    <source>
        <dbReference type="Proteomes" id="UP001363151"/>
    </source>
</evidence>
<name>A0ABR1G2R0_AURAN</name>
<feature type="transmembrane region" description="Helical" evidence="6">
    <location>
        <begin position="184"/>
        <end position="210"/>
    </location>
</feature>
<dbReference type="InterPro" id="IPR003020">
    <property type="entry name" value="HCO3_transpt_euk"/>
</dbReference>
<proteinExistence type="predicted"/>
<keyword evidence="2 6" id="KW-0812">Transmembrane</keyword>
<dbReference type="PANTHER" id="PTHR11453:SF127">
    <property type="entry name" value="SOLUTE CARRIER FAMILY 4 MEMBER 11"/>
    <property type="match status" value="1"/>
</dbReference>
<evidence type="ECO:0000256" key="1">
    <source>
        <dbReference type="ARBA" id="ARBA00004141"/>
    </source>
</evidence>
<feature type="transmembrane region" description="Helical" evidence="6">
    <location>
        <begin position="415"/>
        <end position="434"/>
    </location>
</feature>
<evidence type="ECO:0000256" key="4">
    <source>
        <dbReference type="ARBA" id="ARBA00023136"/>
    </source>
</evidence>
<sequence length="783" mass="82351">MLRVLTLAACAAYPQAYFVTPTRHAQPRDAQKPRAASVLRRSSNCNDDEQPRRRSVVVPSAAAVGETETQMITSNVQGNVSVPEVFVGNDGLGRQLFDNGVVLPVGWTGASTRRRTGSRFAGGAMAQTSWPVGEASANPGSIAPFSRKTWLRGLREDAKRRLPMYATDWADGFRSPGKTLGASAFLYFAVLAPAIAFGGAMTAATSGVLGPRDVILSCGLSGMAYATLAGQPMTFVAPTGLTLAFIGALSSWTVKAGVPFLPMYAWCGVWTSCYLAVLASFNASGLIKYCTRFTEDVFNALLAFNFLSEGASPIVRLLRSVGVGAARPGDALLAMNSALATSVACTSLAGAPRTRFFTAKFRTLIADFGPAFVIVAMSALLRTDAMTGLGSLARLELGAPRAKMFSLVDLGSLAVRYRLLAAIPALFLATLFFLDQNITVRTVNSPQNKLAKDSAYHLDLLALATITLGSSLLGLPWMCSATVQSLNHVRAMSNIAAAEETVAEAPAKPAPRPDEAKRTVAVSQSPLDRKQPPLPSPDEIIRAAQLKRNATGAAKACPETVAAAAKRDFAAAEVGEALLQRRRPNATAGAANATRAPPRAAPVAAGGGGAAVASMRQKANATAAAAAAPAAPQKPEGDVASVVETRLSGFLVHGLVLASLNVAPLLSQVPLAVVWGVFLFLGQKVMSGNQFLGRSKALLLDTKRLDPTDTVERAIVELGRGKVLKFTAVQAGCLATLWLLKLNKATAMVFPSVIGVLLALRAIFIPRFFAARELLQMDTEMDI</sequence>
<protein>
    <submittedName>
        <fullName evidence="8">Inorganic anion transporter</fullName>
    </submittedName>
</protein>
<dbReference type="InterPro" id="IPR011531">
    <property type="entry name" value="HCO3_transpt-like_TM_dom"/>
</dbReference>
<feature type="transmembrane region" description="Helical" evidence="6">
    <location>
        <begin position="363"/>
        <end position="381"/>
    </location>
</feature>
<dbReference type="EMBL" id="JBBJCI010000141">
    <property type="protein sequence ID" value="KAK7242612.1"/>
    <property type="molecule type" value="Genomic_DNA"/>
</dbReference>
<dbReference type="Pfam" id="PF00955">
    <property type="entry name" value="HCO3_cotransp"/>
    <property type="match status" value="3"/>
</dbReference>
<accession>A0ABR1G2R0</accession>
<feature type="region of interest" description="Disordered" evidence="5">
    <location>
        <begin position="23"/>
        <end position="55"/>
    </location>
</feature>
<feature type="domain" description="Bicarbonate transporter-like transmembrane" evidence="7">
    <location>
        <begin position="327"/>
        <end position="495"/>
    </location>
</feature>
<evidence type="ECO:0000256" key="5">
    <source>
        <dbReference type="SAM" id="MobiDB-lite"/>
    </source>
</evidence>